<keyword evidence="2" id="KW-0694">RNA-binding</keyword>
<dbReference type="GO" id="GO:0046872">
    <property type="term" value="F:metal ion binding"/>
    <property type="evidence" value="ECO:0007669"/>
    <property type="project" value="UniProtKB-KW"/>
</dbReference>
<dbReference type="GO" id="GO:0000166">
    <property type="term" value="F:nucleotide binding"/>
    <property type="evidence" value="ECO:0007669"/>
    <property type="project" value="UniProtKB-KW"/>
</dbReference>
<accession>A0A1W0WSK5</accession>
<dbReference type="PANTHER" id="PTHR12395">
    <property type="entry name" value="DOM-3 RELATED"/>
    <property type="match status" value="1"/>
</dbReference>
<dbReference type="GO" id="GO:0003723">
    <property type="term" value="F:RNA binding"/>
    <property type="evidence" value="ECO:0007669"/>
    <property type="project" value="UniProtKB-KW"/>
</dbReference>
<dbReference type="GO" id="GO:0000956">
    <property type="term" value="P:nuclear-transcribed mRNA catabolic process"/>
    <property type="evidence" value="ECO:0007669"/>
    <property type="project" value="TreeGrafter"/>
</dbReference>
<dbReference type="InterPro" id="IPR039039">
    <property type="entry name" value="RAI1-like_fam"/>
</dbReference>
<name>A0A1W0WSK5_HYPEX</name>
<sequence length="378" mass="44450">MALGAPIFPRSSMRDIQQFDGGFPSFSQPQEVGCFSLSRRDDQRRQYHDDARALKPLVRRGPGPVVTHLNINLDQGMDVFIDHKQEYKMTEHLEFLLQWIAHHPTEFNKLRSKIQMVCWRGKLHELLTTPYDRQNGWILCVCKIDGILYMSSFENRNHESRRLSETKKDRTFMYWGFKFEQYMTNQPDDEKEFRKPVDNFESFQTVLFSRLKNTGILYGAEMDCYDPEVGTEKAPDRYVELKTARNIENNRQYQNFCNHKLMKFWAQSFIAGVPLIVVGFRNDYGRVSSTEEIPTQSISRRVRENGQPWLPNICANFLADFLLFVRQIAVEEYDKAIYRFEWNPGAEKIACTVEAPDSAWKFIPDWYMEARPKSAKAL</sequence>
<keyword evidence="2" id="KW-0539">Nucleus</keyword>
<gene>
    <name evidence="4" type="ORF">BV898_07760</name>
</gene>
<evidence type="ECO:0000259" key="3">
    <source>
        <dbReference type="Pfam" id="PF08652"/>
    </source>
</evidence>
<keyword evidence="2" id="KW-0378">Hydrolase</keyword>
<evidence type="ECO:0000256" key="1">
    <source>
        <dbReference type="ARBA" id="ARBA00006562"/>
    </source>
</evidence>
<dbReference type="PANTHER" id="PTHR12395:SF9">
    <property type="entry name" value="DECAPPING AND EXORIBONUCLEASE PROTEIN"/>
    <property type="match status" value="1"/>
</dbReference>
<dbReference type="AlphaFoldDB" id="A0A1W0WSK5"/>
<dbReference type="GO" id="GO:0005634">
    <property type="term" value="C:nucleus"/>
    <property type="evidence" value="ECO:0007669"/>
    <property type="project" value="UniProtKB-SubCell"/>
</dbReference>
<evidence type="ECO:0000313" key="5">
    <source>
        <dbReference type="Proteomes" id="UP000192578"/>
    </source>
</evidence>
<keyword evidence="2" id="KW-0547">Nucleotide-binding</keyword>
<dbReference type="GO" id="GO:0004518">
    <property type="term" value="F:nuclease activity"/>
    <property type="evidence" value="ECO:0007669"/>
    <property type="project" value="UniProtKB-KW"/>
</dbReference>
<dbReference type="GO" id="GO:0034353">
    <property type="term" value="F:mRNA 5'-diphosphatase activity"/>
    <property type="evidence" value="ECO:0007669"/>
    <property type="project" value="TreeGrafter"/>
</dbReference>
<reference evidence="5" key="1">
    <citation type="submission" date="2017-01" db="EMBL/GenBank/DDBJ databases">
        <title>Comparative genomics of anhydrobiosis in the tardigrade Hypsibius dujardini.</title>
        <authorList>
            <person name="Yoshida Y."/>
            <person name="Koutsovoulos G."/>
            <person name="Laetsch D."/>
            <person name="Stevens L."/>
            <person name="Kumar S."/>
            <person name="Horikawa D."/>
            <person name="Ishino K."/>
            <person name="Komine S."/>
            <person name="Tomita M."/>
            <person name="Blaxter M."/>
            <person name="Arakawa K."/>
        </authorList>
    </citation>
    <scope>NUCLEOTIDE SEQUENCE [LARGE SCALE GENOMIC DNA]</scope>
    <source>
        <strain evidence="5">Z151</strain>
    </source>
</reference>
<feature type="domain" description="RAI1-like" evidence="3">
    <location>
        <begin position="27"/>
        <end position="368"/>
    </location>
</feature>
<comment type="caution">
    <text evidence="4">The sequence shown here is derived from an EMBL/GenBank/DDBJ whole genome shotgun (WGS) entry which is preliminary data.</text>
</comment>
<dbReference type="InterPro" id="IPR013961">
    <property type="entry name" value="RAI1"/>
</dbReference>
<protein>
    <recommendedName>
        <fullName evidence="2">Decapping nuclease</fullName>
        <ecNumber evidence="2">3.6.1.-</ecNumber>
    </recommendedName>
</protein>
<comment type="function">
    <text evidence="2">Decapping enzyme for NAD-capped RNAs: specifically hydrolyzes the nicotinamide adenine dinucleotide (NAD) cap from a subset of RNAs by removing the entire NAD moiety from the 5'-end of an NAD-capped RNA.</text>
</comment>
<dbReference type="EC" id="3.6.1.-" evidence="2"/>
<evidence type="ECO:0000256" key="2">
    <source>
        <dbReference type="RuleBase" id="RU367113"/>
    </source>
</evidence>
<comment type="subcellular location">
    <subcellularLocation>
        <location evidence="2">Nucleus</location>
    </subcellularLocation>
</comment>
<dbReference type="Proteomes" id="UP000192578">
    <property type="component" value="Unassembled WGS sequence"/>
</dbReference>
<keyword evidence="2" id="KW-0479">Metal-binding</keyword>
<proteinExistence type="inferred from homology"/>
<dbReference type="EMBL" id="MTYJ01000052">
    <property type="protein sequence ID" value="OQV18171.1"/>
    <property type="molecule type" value="Genomic_DNA"/>
</dbReference>
<dbReference type="GO" id="GO:0110155">
    <property type="term" value="P:NAD-cap decapping"/>
    <property type="evidence" value="ECO:0007669"/>
    <property type="project" value="TreeGrafter"/>
</dbReference>
<dbReference type="GO" id="GO:0005829">
    <property type="term" value="C:cytosol"/>
    <property type="evidence" value="ECO:0007669"/>
    <property type="project" value="TreeGrafter"/>
</dbReference>
<dbReference type="OrthoDB" id="10051938at2759"/>
<dbReference type="Pfam" id="PF08652">
    <property type="entry name" value="RAI1"/>
    <property type="match status" value="1"/>
</dbReference>
<keyword evidence="2" id="KW-0540">Nuclease</keyword>
<organism evidence="4 5">
    <name type="scientific">Hypsibius exemplaris</name>
    <name type="common">Freshwater tardigrade</name>
    <dbReference type="NCBI Taxonomy" id="2072580"/>
    <lineage>
        <taxon>Eukaryota</taxon>
        <taxon>Metazoa</taxon>
        <taxon>Ecdysozoa</taxon>
        <taxon>Tardigrada</taxon>
        <taxon>Eutardigrada</taxon>
        <taxon>Parachela</taxon>
        <taxon>Hypsibioidea</taxon>
        <taxon>Hypsibiidae</taxon>
        <taxon>Hypsibius</taxon>
    </lineage>
</organism>
<keyword evidence="5" id="KW-1185">Reference proteome</keyword>
<comment type="similarity">
    <text evidence="1 2">Belongs to the DXO/Dom3Z family.</text>
</comment>
<evidence type="ECO:0000313" key="4">
    <source>
        <dbReference type="EMBL" id="OQV18171.1"/>
    </source>
</evidence>
<comment type="cofactor">
    <cofactor evidence="2">
        <name>a divalent metal cation</name>
        <dbReference type="ChEBI" id="CHEBI:60240"/>
    </cofactor>
</comment>